<organism evidence="1 2">
    <name type="scientific">Sinomicrobium oceani</name>
    <dbReference type="NCBI Taxonomy" id="1150368"/>
    <lineage>
        <taxon>Bacteria</taxon>
        <taxon>Pseudomonadati</taxon>
        <taxon>Bacteroidota</taxon>
        <taxon>Flavobacteriia</taxon>
        <taxon>Flavobacteriales</taxon>
        <taxon>Flavobacteriaceae</taxon>
        <taxon>Sinomicrobium</taxon>
    </lineage>
</organism>
<dbReference type="RefSeq" id="WP_139276090.1">
    <property type="nucleotide sequence ID" value="NZ_FPJE01000009.1"/>
</dbReference>
<accession>A0A1K1PQB8</accession>
<reference evidence="1 2" key="1">
    <citation type="submission" date="2016-11" db="EMBL/GenBank/DDBJ databases">
        <authorList>
            <person name="Jaros S."/>
            <person name="Januszkiewicz K."/>
            <person name="Wedrychowicz H."/>
        </authorList>
    </citation>
    <scope>NUCLEOTIDE SEQUENCE [LARGE SCALE GENOMIC DNA]</scope>
    <source>
        <strain evidence="1 2">CGMCC 1.12145</strain>
    </source>
</reference>
<protein>
    <submittedName>
        <fullName evidence="1">Uncharacterized protein</fullName>
    </submittedName>
</protein>
<dbReference type="Proteomes" id="UP000182248">
    <property type="component" value="Unassembled WGS sequence"/>
</dbReference>
<proteinExistence type="predicted"/>
<sequence length="69" mass="7902">MKAVKEVEDDRQDKPALKFEHQILFYQQTEEAPEAISFTAVQYTNPLYAPEYYTSPQGGSPLKPPISLR</sequence>
<dbReference type="STRING" id="1150368.SAMN02927921_01926"/>
<dbReference type="AlphaFoldDB" id="A0A1K1PQB8"/>
<name>A0A1K1PQB8_9FLAO</name>
<keyword evidence="2" id="KW-1185">Reference proteome</keyword>
<evidence type="ECO:0000313" key="1">
    <source>
        <dbReference type="EMBL" id="SFW49667.1"/>
    </source>
</evidence>
<evidence type="ECO:0000313" key="2">
    <source>
        <dbReference type="Proteomes" id="UP000182248"/>
    </source>
</evidence>
<gene>
    <name evidence="1" type="ORF">SAMN02927921_01926</name>
</gene>
<dbReference type="EMBL" id="FPJE01000009">
    <property type="protein sequence ID" value="SFW49667.1"/>
    <property type="molecule type" value="Genomic_DNA"/>
</dbReference>